<evidence type="ECO:0000313" key="2">
    <source>
        <dbReference type="Proteomes" id="UP001283361"/>
    </source>
</evidence>
<protein>
    <submittedName>
        <fullName evidence="1">Uncharacterized protein</fullName>
    </submittedName>
</protein>
<evidence type="ECO:0000313" key="1">
    <source>
        <dbReference type="EMBL" id="KAK3765953.1"/>
    </source>
</evidence>
<accession>A0AAE0ZAN6</accession>
<organism evidence="1 2">
    <name type="scientific">Elysia crispata</name>
    <name type="common">lettuce slug</name>
    <dbReference type="NCBI Taxonomy" id="231223"/>
    <lineage>
        <taxon>Eukaryota</taxon>
        <taxon>Metazoa</taxon>
        <taxon>Spiralia</taxon>
        <taxon>Lophotrochozoa</taxon>
        <taxon>Mollusca</taxon>
        <taxon>Gastropoda</taxon>
        <taxon>Heterobranchia</taxon>
        <taxon>Euthyneura</taxon>
        <taxon>Panpulmonata</taxon>
        <taxon>Sacoglossa</taxon>
        <taxon>Placobranchoidea</taxon>
        <taxon>Plakobranchidae</taxon>
        <taxon>Elysia</taxon>
    </lineage>
</organism>
<sequence length="114" mass="12667">MIADSGAGFMQPRKLCGLRNTQKRCEYLRKRRLLMLGALIPAMGRILLSPKPINITNLCALIYGALNEENLGVCCKLELLIDSTVGSATLNAPQIRSNRLRLLFPRTFQQSPPV</sequence>
<proteinExistence type="predicted"/>
<dbReference type="Proteomes" id="UP001283361">
    <property type="component" value="Unassembled WGS sequence"/>
</dbReference>
<keyword evidence="2" id="KW-1185">Reference proteome</keyword>
<reference evidence="1" key="1">
    <citation type="journal article" date="2023" name="G3 (Bethesda)">
        <title>A reference genome for the long-term kleptoplast-retaining sea slug Elysia crispata morphotype clarki.</title>
        <authorList>
            <person name="Eastman K.E."/>
            <person name="Pendleton A.L."/>
            <person name="Shaikh M.A."/>
            <person name="Suttiyut T."/>
            <person name="Ogas R."/>
            <person name="Tomko P."/>
            <person name="Gavelis G."/>
            <person name="Widhalm J.R."/>
            <person name="Wisecaver J.H."/>
        </authorList>
    </citation>
    <scope>NUCLEOTIDE SEQUENCE</scope>
    <source>
        <strain evidence="1">ECLA1</strain>
    </source>
</reference>
<dbReference type="EMBL" id="JAWDGP010004263">
    <property type="protein sequence ID" value="KAK3765953.1"/>
    <property type="molecule type" value="Genomic_DNA"/>
</dbReference>
<name>A0AAE0ZAN6_9GAST</name>
<dbReference type="AlphaFoldDB" id="A0AAE0ZAN6"/>
<gene>
    <name evidence="1" type="ORF">RRG08_002196</name>
</gene>
<comment type="caution">
    <text evidence="1">The sequence shown here is derived from an EMBL/GenBank/DDBJ whole genome shotgun (WGS) entry which is preliminary data.</text>
</comment>